<dbReference type="STRING" id="670483.S7QE46"/>
<dbReference type="eggNOG" id="ENOG502T0UK">
    <property type="taxonomic scope" value="Eukaryota"/>
</dbReference>
<keyword evidence="1" id="KW-1133">Transmembrane helix</keyword>
<dbReference type="OrthoDB" id="2564984at2759"/>
<dbReference type="AlphaFoldDB" id="S7QE46"/>
<organism evidence="2 3">
    <name type="scientific">Gloeophyllum trabeum (strain ATCC 11539 / FP-39264 / Madison 617)</name>
    <name type="common">Brown rot fungus</name>
    <dbReference type="NCBI Taxonomy" id="670483"/>
    <lineage>
        <taxon>Eukaryota</taxon>
        <taxon>Fungi</taxon>
        <taxon>Dikarya</taxon>
        <taxon>Basidiomycota</taxon>
        <taxon>Agaricomycotina</taxon>
        <taxon>Agaricomycetes</taxon>
        <taxon>Gloeophyllales</taxon>
        <taxon>Gloeophyllaceae</taxon>
        <taxon>Gloeophyllum</taxon>
    </lineage>
</organism>
<name>S7QE46_GLOTA</name>
<dbReference type="HOGENOM" id="CLU_2705029_0_0_1"/>
<reference evidence="2 3" key="1">
    <citation type="journal article" date="2012" name="Science">
        <title>The Paleozoic origin of enzymatic lignin decomposition reconstructed from 31 fungal genomes.</title>
        <authorList>
            <person name="Floudas D."/>
            <person name="Binder M."/>
            <person name="Riley R."/>
            <person name="Barry K."/>
            <person name="Blanchette R.A."/>
            <person name="Henrissat B."/>
            <person name="Martinez A.T."/>
            <person name="Otillar R."/>
            <person name="Spatafora J.W."/>
            <person name="Yadav J.S."/>
            <person name="Aerts A."/>
            <person name="Benoit I."/>
            <person name="Boyd A."/>
            <person name="Carlson A."/>
            <person name="Copeland A."/>
            <person name="Coutinho P.M."/>
            <person name="de Vries R.P."/>
            <person name="Ferreira P."/>
            <person name="Findley K."/>
            <person name="Foster B."/>
            <person name="Gaskell J."/>
            <person name="Glotzer D."/>
            <person name="Gorecki P."/>
            <person name="Heitman J."/>
            <person name="Hesse C."/>
            <person name="Hori C."/>
            <person name="Igarashi K."/>
            <person name="Jurgens J.A."/>
            <person name="Kallen N."/>
            <person name="Kersten P."/>
            <person name="Kohler A."/>
            <person name="Kuees U."/>
            <person name="Kumar T.K.A."/>
            <person name="Kuo A."/>
            <person name="LaButti K."/>
            <person name="Larrondo L.F."/>
            <person name="Lindquist E."/>
            <person name="Ling A."/>
            <person name="Lombard V."/>
            <person name="Lucas S."/>
            <person name="Lundell T."/>
            <person name="Martin R."/>
            <person name="McLaughlin D.J."/>
            <person name="Morgenstern I."/>
            <person name="Morin E."/>
            <person name="Murat C."/>
            <person name="Nagy L.G."/>
            <person name="Nolan M."/>
            <person name="Ohm R.A."/>
            <person name="Patyshakuliyeva A."/>
            <person name="Rokas A."/>
            <person name="Ruiz-Duenas F.J."/>
            <person name="Sabat G."/>
            <person name="Salamov A."/>
            <person name="Samejima M."/>
            <person name="Schmutz J."/>
            <person name="Slot J.C."/>
            <person name="St John F."/>
            <person name="Stenlid J."/>
            <person name="Sun H."/>
            <person name="Sun S."/>
            <person name="Syed K."/>
            <person name="Tsang A."/>
            <person name="Wiebenga A."/>
            <person name="Young D."/>
            <person name="Pisabarro A."/>
            <person name="Eastwood D.C."/>
            <person name="Martin F."/>
            <person name="Cullen D."/>
            <person name="Grigoriev I.V."/>
            <person name="Hibbett D.S."/>
        </authorList>
    </citation>
    <scope>NUCLEOTIDE SEQUENCE [LARGE SCALE GENOMIC DNA]</scope>
    <source>
        <strain evidence="2 3">ATCC 11539</strain>
    </source>
</reference>
<accession>S7QE46</accession>
<sequence length="73" mass="8160">MRSPMLSPEMQEAVVGSQYQQRLLARCARGDHDRHAEYGVGGIITAVLCFPIGLCCLFMDREVKCSRCGERLV</sequence>
<dbReference type="Proteomes" id="UP000030669">
    <property type="component" value="Unassembled WGS sequence"/>
</dbReference>
<dbReference type="OMA" id="NLMAMCA"/>
<dbReference type="RefSeq" id="XP_007862973.1">
    <property type="nucleotide sequence ID" value="XM_007864782.1"/>
</dbReference>
<evidence type="ECO:0000256" key="1">
    <source>
        <dbReference type="SAM" id="Phobius"/>
    </source>
</evidence>
<dbReference type="GeneID" id="19305772"/>
<dbReference type="KEGG" id="gtr:GLOTRDRAFT_37428"/>
<keyword evidence="3" id="KW-1185">Reference proteome</keyword>
<proteinExistence type="predicted"/>
<evidence type="ECO:0000313" key="3">
    <source>
        <dbReference type="Proteomes" id="UP000030669"/>
    </source>
</evidence>
<protein>
    <submittedName>
        <fullName evidence="2">Uncharacterized protein</fullName>
    </submittedName>
</protein>
<keyword evidence="1" id="KW-0472">Membrane</keyword>
<keyword evidence="1" id="KW-0812">Transmembrane</keyword>
<gene>
    <name evidence="2" type="ORF">GLOTRDRAFT_37428</name>
</gene>
<evidence type="ECO:0000313" key="2">
    <source>
        <dbReference type="EMBL" id="EPQ58076.1"/>
    </source>
</evidence>
<feature type="transmembrane region" description="Helical" evidence="1">
    <location>
        <begin position="38"/>
        <end position="59"/>
    </location>
</feature>
<dbReference type="EMBL" id="KB469298">
    <property type="protein sequence ID" value="EPQ58076.1"/>
    <property type="molecule type" value="Genomic_DNA"/>
</dbReference>